<gene>
    <name evidence="2" type="ORF">CB5_LOCUS20245</name>
</gene>
<feature type="compositionally biased region" description="Pro residues" evidence="1">
    <location>
        <begin position="78"/>
        <end position="87"/>
    </location>
</feature>
<protein>
    <submittedName>
        <fullName evidence="2">Uncharacterized protein</fullName>
    </submittedName>
</protein>
<sequence>MASTTTNTTTSSTSSSSSSSSTPLLSPPPPPPPPPPPSIDPKSGFCAATQTFRSLLPAPAALPPPASRSPSRPSSSPSSPPAAVFPPRPHRRRLRPSPLLPRPPLQSRSLAAALRRSISHGDVAFVLSPNRLDLPLSSSPPLPRRRLLPRQPASTPAEVGIAVRLL</sequence>
<dbReference type="EMBL" id="LR862131">
    <property type="protein sequence ID" value="CAD1837034.1"/>
    <property type="molecule type" value="Genomic_DNA"/>
</dbReference>
<evidence type="ECO:0000313" key="2">
    <source>
        <dbReference type="EMBL" id="CAD1837034.1"/>
    </source>
</evidence>
<feature type="region of interest" description="Disordered" evidence="1">
    <location>
        <begin position="131"/>
        <end position="160"/>
    </location>
</feature>
<evidence type="ECO:0000256" key="1">
    <source>
        <dbReference type="SAM" id="MobiDB-lite"/>
    </source>
</evidence>
<feature type="compositionally biased region" description="Low complexity" evidence="1">
    <location>
        <begin position="68"/>
        <end position="77"/>
    </location>
</feature>
<dbReference type="AlphaFoldDB" id="A0A6V7Q1H4"/>
<feature type="compositionally biased region" description="Low complexity" evidence="1">
    <location>
        <begin position="1"/>
        <end position="24"/>
    </location>
</feature>
<accession>A0A6V7Q1H4</accession>
<reference evidence="2" key="1">
    <citation type="submission" date="2020-07" db="EMBL/GenBank/DDBJ databases">
        <authorList>
            <person name="Lin J."/>
        </authorList>
    </citation>
    <scope>NUCLEOTIDE SEQUENCE</scope>
</reference>
<feature type="compositionally biased region" description="Pro residues" evidence="1">
    <location>
        <begin position="25"/>
        <end position="39"/>
    </location>
</feature>
<organism evidence="2">
    <name type="scientific">Ananas comosus var. bracteatus</name>
    <name type="common">red pineapple</name>
    <dbReference type="NCBI Taxonomy" id="296719"/>
    <lineage>
        <taxon>Eukaryota</taxon>
        <taxon>Viridiplantae</taxon>
        <taxon>Streptophyta</taxon>
        <taxon>Embryophyta</taxon>
        <taxon>Tracheophyta</taxon>
        <taxon>Spermatophyta</taxon>
        <taxon>Magnoliopsida</taxon>
        <taxon>Liliopsida</taxon>
        <taxon>Poales</taxon>
        <taxon>Bromeliaceae</taxon>
        <taxon>Bromelioideae</taxon>
        <taxon>Ananas</taxon>
    </lineage>
</organism>
<name>A0A6V7Q1H4_ANACO</name>
<proteinExistence type="predicted"/>
<feature type="region of interest" description="Disordered" evidence="1">
    <location>
        <begin position="1"/>
        <end position="106"/>
    </location>
</feature>